<evidence type="ECO:0000256" key="1">
    <source>
        <dbReference type="SAM" id="Coils"/>
    </source>
</evidence>
<reference evidence="3 4" key="1">
    <citation type="journal article" date="2019" name="Commun. Biol.">
        <title>The bagworm genome reveals a unique fibroin gene that provides high tensile strength.</title>
        <authorList>
            <person name="Kono N."/>
            <person name="Nakamura H."/>
            <person name="Ohtoshi R."/>
            <person name="Tomita M."/>
            <person name="Numata K."/>
            <person name="Arakawa K."/>
        </authorList>
    </citation>
    <scope>NUCLEOTIDE SEQUENCE [LARGE SCALE GENOMIC DNA]</scope>
</reference>
<dbReference type="Proteomes" id="UP000299102">
    <property type="component" value="Unassembled WGS sequence"/>
</dbReference>
<dbReference type="InterPro" id="IPR043195">
    <property type="entry name" value="TTC12"/>
</dbReference>
<dbReference type="OrthoDB" id="2017782at2759"/>
<feature type="coiled-coil region" evidence="1">
    <location>
        <begin position="98"/>
        <end position="132"/>
    </location>
</feature>
<dbReference type="Pfam" id="PF13414">
    <property type="entry name" value="TPR_11"/>
    <property type="match status" value="1"/>
</dbReference>
<accession>A0A4C1VLD6</accession>
<gene>
    <name evidence="3" type="primary">Ttc12</name>
    <name evidence="3" type="ORF">EVAR_23794_1</name>
</gene>
<evidence type="ECO:0000313" key="4">
    <source>
        <dbReference type="Proteomes" id="UP000299102"/>
    </source>
</evidence>
<dbReference type="GO" id="GO:0007288">
    <property type="term" value="P:sperm axoneme assembly"/>
    <property type="evidence" value="ECO:0007669"/>
    <property type="project" value="TreeGrafter"/>
</dbReference>
<dbReference type="PANTHER" id="PTHR46540">
    <property type="entry name" value="TETRATRICOPEPTIDE REPEAT PROTEIN 12"/>
    <property type="match status" value="1"/>
</dbReference>
<organism evidence="3 4">
    <name type="scientific">Eumeta variegata</name>
    <name type="common">Bagworm moth</name>
    <name type="synonym">Eumeta japonica</name>
    <dbReference type="NCBI Taxonomy" id="151549"/>
    <lineage>
        <taxon>Eukaryota</taxon>
        <taxon>Metazoa</taxon>
        <taxon>Ecdysozoa</taxon>
        <taxon>Arthropoda</taxon>
        <taxon>Hexapoda</taxon>
        <taxon>Insecta</taxon>
        <taxon>Pterygota</taxon>
        <taxon>Neoptera</taxon>
        <taxon>Endopterygota</taxon>
        <taxon>Lepidoptera</taxon>
        <taxon>Glossata</taxon>
        <taxon>Ditrysia</taxon>
        <taxon>Tineoidea</taxon>
        <taxon>Psychidae</taxon>
        <taxon>Oiketicinae</taxon>
        <taxon>Eumeta</taxon>
    </lineage>
</organism>
<keyword evidence="1" id="KW-0175">Coiled coil</keyword>
<keyword evidence="4" id="KW-1185">Reference proteome</keyword>
<protein>
    <submittedName>
        <fullName evidence="3">Tetratricopeptide repeat protein 12</fullName>
    </submittedName>
</protein>
<comment type="caution">
    <text evidence="3">The sequence shown here is derived from an EMBL/GenBank/DDBJ whole genome shotgun (WGS) entry which is preliminary data.</text>
</comment>
<dbReference type="STRING" id="151549.A0A4C1VLD6"/>
<evidence type="ECO:0000256" key="2">
    <source>
        <dbReference type="SAM" id="MobiDB-lite"/>
    </source>
</evidence>
<dbReference type="SMART" id="SM00028">
    <property type="entry name" value="TPR"/>
    <property type="match status" value="2"/>
</dbReference>
<dbReference type="Gene3D" id="1.25.40.10">
    <property type="entry name" value="Tetratricopeptide repeat domain"/>
    <property type="match status" value="1"/>
</dbReference>
<sequence>MDKNAWMASVERDAAERAHDKRVRRERAQTLKTRAAKAFRRGDYSGALSCYNKALEQIKDDPTVYCDRALTNVKLKDYQKVFPDCETALRLNEKSYKARIYKAKAHKELEEIDKYEESRKELEEIFPQHKELTDYFLNKKEESEEEN</sequence>
<feature type="region of interest" description="Disordered" evidence="2">
    <location>
        <begin position="1"/>
        <end position="27"/>
    </location>
</feature>
<evidence type="ECO:0000313" key="3">
    <source>
        <dbReference type="EMBL" id="GBP39443.1"/>
    </source>
</evidence>
<dbReference type="InterPro" id="IPR019734">
    <property type="entry name" value="TPR_rpt"/>
</dbReference>
<dbReference type="GO" id="GO:0070286">
    <property type="term" value="P:axonemal dynein complex assembly"/>
    <property type="evidence" value="ECO:0007669"/>
    <property type="project" value="TreeGrafter"/>
</dbReference>
<dbReference type="InterPro" id="IPR011990">
    <property type="entry name" value="TPR-like_helical_dom_sf"/>
</dbReference>
<dbReference type="PANTHER" id="PTHR46540:SF1">
    <property type="entry name" value="TETRATRICOPEPTIDE REPEAT PROTEIN 12"/>
    <property type="match status" value="1"/>
</dbReference>
<proteinExistence type="predicted"/>
<dbReference type="EMBL" id="BGZK01000366">
    <property type="protein sequence ID" value="GBP39443.1"/>
    <property type="molecule type" value="Genomic_DNA"/>
</dbReference>
<dbReference type="GO" id="GO:0005813">
    <property type="term" value="C:centrosome"/>
    <property type="evidence" value="ECO:0007669"/>
    <property type="project" value="TreeGrafter"/>
</dbReference>
<dbReference type="AlphaFoldDB" id="A0A4C1VLD6"/>
<name>A0A4C1VLD6_EUMVA</name>
<feature type="compositionally biased region" description="Basic and acidic residues" evidence="2">
    <location>
        <begin position="10"/>
        <end position="19"/>
    </location>
</feature>
<dbReference type="SUPFAM" id="SSF48452">
    <property type="entry name" value="TPR-like"/>
    <property type="match status" value="1"/>
</dbReference>
<dbReference type="GO" id="GO:0005737">
    <property type="term" value="C:cytoplasm"/>
    <property type="evidence" value="ECO:0007669"/>
    <property type="project" value="TreeGrafter"/>
</dbReference>